<evidence type="ECO:0000256" key="2">
    <source>
        <dbReference type="ARBA" id="ARBA00022475"/>
    </source>
</evidence>
<keyword evidence="5 7" id="KW-0472">Membrane</keyword>
<accession>A0ABT6ZHR9</accession>
<comment type="subcellular location">
    <subcellularLocation>
        <location evidence="1">Cell membrane</location>
        <topology evidence="1">Multi-pass membrane protein</topology>
    </subcellularLocation>
</comment>
<feature type="transmembrane region" description="Helical" evidence="7">
    <location>
        <begin position="252"/>
        <end position="273"/>
    </location>
</feature>
<evidence type="ECO:0000256" key="5">
    <source>
        <dbReference type="ARBA" id="ARBA00023136"/>
    </source>
</evidence>
<feature type="region of interest" description="Disordered" evidence="6">
    <location>
        <begin position="365"/>
        <end position="390"/>
    </location>
</feature>
<evidence type="ECO:0000256" key="1">
    <source>
        <dbReference type="ARBA" id="ARBA00004651"/>
    </source>
</evidence>
<feature type="transmembrane region" description="Helical" evidence="7">
    <location>
        <begin position="279"/>
        <end position="300"/>
    </location>
</feature>
<comment type="caution">
    <text evidence="8">The sequence shown here is derived from an EMBL/GenBank/DDBJ whole genome shotgun (WGS) entry which is preliminary data.</text>
</comment>
<sequence length="390" mass="40903">MATEATAQAPKAPKVNKFGVFQRDKIISIIVPIVSIFLAFVVGGIVVLCLGKNPIEGYGYLFSGALGNAGRVAQSLQSACPLIFTALAVSFAYKCGVFNLGGEGQFILGACATMFVLETTGVEGVPGILLGILVGIIAGGLWGLLPGVMKITRGLNELITTIMLNYVATLLMNFMYSKVLHDPDSGNLQTMAVADSVVLPKIDRLHIGVIIAILMAVAVWYVIYKTSFGFKIRAVGINPTAAKVAGFPVKRLVLLSFVISGAIAGFGGSVDLLGRQYRLMTGFGSGFGFSGVAIALIAQLNPIGSMAVALFFGMLTTGASSMQVGIGVPSAILDIIRALIIIFAVAGMAMMKLPTFKNLLNRRPMDQEGLMPPTDTKGDDGSSLKPEVSE</sequence>
<feature type="transmembrane region" description="Helical" evidence="7">
    <location>
        <begin position="205"/>
        <end position="224"/>
    </location>
</feature>
<evidence type="ECO:0000313" key="9">
    <source>
        <dbReference type="Proteomes" id="UP001431693"/>
    </source>
</evidence>
<keyword evidence="4 7" id="KW-1133">Transmembrane helix</keyword>
<dbReference type="PANTHER" id="PTHR47089:SF1">
    <property type="entry name" value="GUANOSINE ABC TRANSPORTER PERMEASE PROTEIN NUPP"/>
    <property type="match status" value="1"/>
</dbReference>
<dbReference type="InterPro" id="IPR001851">
    <property type="entry name" value="ABC_transp_permease"/>
</dbReference>
<name>A0ABT6ZHR9_9ACTN</name>
<protein>
    <submittedName>
        <fullName evidence="8">ABC transporter permease</fullName>
    </submittedName>
</protein>
<dbReference type="EMBL" id="JASJEX010000001">
    <property type="protein sequence ID" value="MDJ1128601.1"/>
    <property type="molecule type" value="Genomic_DNA"/>
</dbReference>
<feature type="transmembrane region" description="Helical" evidence="7">
    <location>
        <begin position="124"/>
        <end position="145"/>
    </location>
</feature>
<proteinExistence type="predicted"/>
<evidence type="ECO:0000256" key="3">
    <source>
        <dbReference type="ARBA" id="ARBA00022692"/>
    </source>
</evidence>
<keyword evidence="9" id="KW-1185">Reference proteome</keyword>
<organism evidence="8 9">
    <name type="scientific">Kribbibacterium absianum</name>
    <dbReference type="NCBI Taxonomy" id="3044210"/>
    <lineage>
        <taxon>Bacteria</taxon>
        <taxon>Bacillati</taxon>
        <taxon>Actinomycetota</taxon>
        <taxon>Coriobacteriia</taxon>
        <taxon>Coriobacteriales</taxon>
        <taxon>Kribbibacteriaceae</taxon>
        <taxon>Kribbibacterium</taxon>
    </lineage>
</organism>
<feature type="compositionally biased region" description="Basic and acidic residues" evidence="6">
    <location>
        <begin position="376"/>
        <end position="390"/>
    </location>
</feature>
<dbReference type="Proteomes" id="UP001431693">
    <property type="component" value="Unassembled WGS sequence"/>
</dbReference>
<reference evidence="8" key="1">
    <citation type="submission" date="2023-05" db="EMBL/GenBank/DDBJ databases">
        <title>[olsenella] sp. nov., isolated from a pig farm feces dump.</title>
        <authorList>
            <person name="Chang Y.-H."/>
        </authorList>
    </citation>
    <scope>NUCLEOTIDE SEQUENCE</scope>
    <source>
        <strain evidence="8">YH-ols2217</strain>
    </source>
</reference>
<keyword evidence="3 7" id="KW-0812">Transmembrane</keyword>
<feature type="transmembrane region" description="Helical" evidence="7">
    <location>
        <begin position="157"/>
        <end position="176"/>
    </location>
</feature>
<evidence type="ECO:0000256" key="4">
    <source>
        <dbReference type="ARBA" id="ARBA00022989"/>
    </source>
</evidence>
<keyword evidence="2" id="KW-1003">Cell membrane</keyword>
<evidence type="ECO:0000256" key="6">
    <source>
        <dbReference type="SAM" id="MobiDB-lite"/>
    </source>
</evidence>
<feature type="transmembrane region" description="Helical" evidence="7">
    <location>
        <begin position="26"/>
        <end position="51"/>
    </location>
</feature>
<dbReference type="Pfam" id="PF02653">
    <property type="entry name" value="BPD_transp_2"/>
    <property type="match status" value="1"/>
</dbReference>
<evidence type="ECO:0000313" key="8">
    <source>
        <dbReference type="EMBL" id="MDJ1128601.1"/>
    </source>
</evidence>
<dbReference type="RefSeq" id="WP_283712245.1">
    <property type="nucleotide sequence ID" value="NZ_JASJEW010000001.1"/>
</dbReference>
<dbReference type="PANTHER" id="PTHR47089">
    <property type="entry name" value="ABC TRANSPORTER, PERMEASE PROTEIN"/>
    <property type="match status" value="1"/>
</dbReference>
<dbReference type="CDD" id="cd06580">
    <property type="entry name" value="TM_PBP1_transp_TpRbsC_like"/>
    <property type="match status" value="1"/>
</dbReference>
<evidence type="ECO:0000256" key="7">
    <source>
        <dbReference type="SAM" id="Phobius"/>
    </source>
</evidence>
<feature type="transmembrane region" description="Helical" evidence="7">
    <location>
        <begin position="335"/>
        <end position="353"/>
    </location>
</feature>
<gene>
    <name evidence="8" type="ORF">QJ043_00675</name>
</gene>